<protein>
    <recommendedName>
        <fullName evidence="5">Lipoprotein</fullName>
    </recommendedName>
</protein>
<dbReference type="PROSITE" id="PS51257">
    <property type="entry name" value="PROKAR_LIPOPROTEIN"/>
    <property type="match status" value="1"/>
</dbReference>
<organism evidence="3 4">
    <name type="scientific">Streptococcus gwangjuensis</name>
    <dbReference type="NCBI Taxonomy" id="1433513"/>
    <lineage>
        <taxon>Bacteria</taxon>
        <taxon>Bacillati</taxon>
        <taxon>Bacillota</taxon>
        <taxon>Bacilli</taxon>
        <taxon>Lactobacillales</taxon>
        <taxon>Streptococcaceae</taxon>
        <taxon>Streptococcus</taxon>
        <taxon>Streptococcus mitis group</taxon>
    </lineage>
</organism>
<feature type="compositionally biased region" description="Basic and acidic residues" evidence="1">
    <location>
        <begin position="39"/>
        <end position="48"/>
    </location>
</feature>
<feature type="chain" id="PRO_5038513978" description="Lipoprotein" evidence="2">
    <location>
        <begin position="19"/>
        <end position="254"/>
    </location>
</feature>
<evidence type="ECO:0000313" key="3">
    <source>
        <dbReference type="EMBL" id="AYF95205.1"/>
    </source>
</evidence>
<sequence length="254" mass="28805">MKKFLMIFSAILTVFVLASCGANKKDEKIEPSAIQSSSTKEEQKENSTKSESQTSTSSSMATPSTTMETKSETGKDLYKEVIERYNHYQALLSSGDRESLYEKLKQNKIFSEEYGYIFTLSTYDKPASLHYVFADLNNDGQDELIIGDKKYIGAIYYLENKQPKLLHTAYVASAGGFRSSLVIYENGQVRYADWQSTRPEMNLSLYAFDKDGVQKIKEGIFQIGSDQKPEQILGISSNELDLAKFEWKEFQPVN</sequence>
<evidence type="ECO:0008006" key="5">
    <source>
        <dbReference type="Google" id="ProtNLM"/>
    </source>
</evidence>
<keyword evidence="4" id="KW-1185">Reference proteome</keyword>
<dbReference type="RefSeq" id="WP_120769877.1">
    <property type="nucleotide sequence ID" value="NZ_CP032621.1"/>
</dbReference>
<gene>
    <name evidence="3" type="ORF">D7D53_01270</name>
</gene>
<dbReference type="AlphaFoldDB" id="A0A387B1R1"/>
<feature type="region of interest" description="Disordered" evidence="1">
    <location>
        <begin position="28"/>
        <end position="73"/>
    </location>
</feature>
<reference evidence="3 4" key="1">
    <citation type="submission" date="2018-09" db="EMBL/GenBank/DDBJ databases">
        <title>Complete genome sequence of Streptococcus sp. KCOM 1679 (=ChDC B345).</title>
        <authorList>
            <person name="Kook J.-K."/>
            <person name="Park S.-N."/>
            <person name="Lim Y.K."/>
        </authorList>
    </citation>
    <scope>NUCLEOTIDE SEQUENCE [LARGE SCALE GENOMIC DNA]</scope>
    <source>
        <strain evidence="3 4">ChDC B345</strain>
    </source>
</reference>
<dbReference type="KEGG" id="sgw:D7D53_01270"/>
<evidence type="ECO:0000256" key="1">
    <source>
        <dbReference type="SAM" id="MobiDB-lite"/>
    </source>
</evidence>
<name>A0A387B1R1_9STRE</name>
<accession>A0A387B1R1</accession>
<feature type="signal peptide" evidence="2">
    <location>
        <begin position="1"/>
        <end position="18"/>
    </location>
</feature>
<dbReference type="SUPFAM" id="SSF69318">
    <property type="entry name" value="Integrin alpha N-terminal domain"/>
    <property type="match status" value="1"/>
</dbReference>
<keyword evidence="2" id="KW-0732">Signal</keyword>
<evidence type="ECO:0000256" key="2">
    <source>
        <dbReference type="SAM" id="SignalP"/>
    </source>
</evidence>
<evidence type="ECO:0000313" key="4">
    <source>
        <dbReference type="Proteomes" id="UP000275328"/>
    </source>
</evidence>
<dbReference type="EMBL" id="CP032621">
    <property type="protein sequence ID" value="AYF95205.1"/>
    <property type="molecule type" value="Genomic_DNA"/>
</dbReference>
<feature type="compositionally biased region" description="Low complexity" evidence="1">
    <location>
        <begin position="49"/>
        <end position="68"/>
    </location>
</feature>
<dbReference type="InterPro" id="IPR028994">
    <property type="entry name" value="Integrin_alpha_N"/>
</dbReference>
<proteinExistence type="predicted"/>
<dbReference type="Proteomes" id="UP000275328">
    <property type="component" value="Chromosome"/>
</dbReference>